<dbReference type="RefSeq" id="WP_199113398.1">
    <property type="nucleotide sequence ID" value="NZ_JAELVQ010000002.1"/>
</dbReference>
<gene>
    <name evidence="1" type="ORF">JF259_03530</name>
</gene>
<reference evidence="1" key="1">
    <citation type="submission" date="2020-12" db="EMBL/GenBank/DDBJ databases">
        <title>Snuella sp. nov., isolated from sediment in Incheon.</title>
        <authorList>
            <person name="Kim W."/>
        </authorList>
    </citation>
    <scope>NUCLEOTIDE SEQUENCE</scope>
    <source>
        <strain evidence="1">CAU 1569</strain>
    </source>
</reference>
<organism evidence="1 2">
    <name type="scientific">Snuella sedimenti</name>
    <dbReference type="NCBI Taxonomy" id="2798802"/>
    <lineage>
        <taxon>Bacteria</taxon>
        <taxon>Pseudomonadati</taxon>
        <taxon>Bacteroidota</taxon>
        <taxon>Flavobacteriia</taxon>
        <taxon>Flavobacteriales</taxon>
        <taxon>Flavobacteriaceae</taxon>
        <taxon>Snuella</taxon>
    </lineage>
</organism>
<dbReference type="AlphaFoldDB" id="A0A8J7LRH0"/>
<dbReference type="Proteomes" id="UP000610931">
    <property type="component" value="Unassembled WGS sequence"/>
</dbReference>
<proteinExistence type="predicted"/>
<comment type="caution">
    <text evidence="1">The sequence shown here is derived from an EMBL/GenBank/DDBJ whole genome shotgun (WGS) entry which is preliminary data.</text>
</comment>
<evidence type="ECO:0000313" key="1">
    <source>
        <dbReference type="EMBL" id="MBJ6367155.1"/>
    </source>
</evidence>
<evidence type="ECO:0000313" key="2">
    <source>
        <dbReference type="Proteomes" id="UP000610931"/>
    </source>
</evidence>
<sequence length="345" mass="39184">MQLKQSLLIAAALSIISITSWELYWRSQGYYPTLNDEKALWAITRSKVEDATKEDVIILGSSRAYFDIQINEWEKLTGKQPLQLASTGSSPLPTFHDIVNNTSFNGTVIIGVTPGLFFSTTYPEASPWKRPQSKVDFYKNRTYAQRLNYQLSVPLQKKLVLMSADEEEWSDDIDLKSLLKGIQIGQRSTDPIMPPFYNFGDVSIPRNIKMMERTVTDTAFANSIIKVWHFFGKGSPPPDKKSTMSFFMKDLKRFKEKNGTVVLVRCPSSGGVRMGENMGLPKTDFWDELVSQANVKAYHYEDLEQFKHLKCPEESHLSAKDAQYFTSELAKIMLNEGIVSNSKSN</sequence>
<name>A0A8J7LRH0_9FLAO</name>
<accession>A0A8J7LRH0</accession>
<protein>
    <submittedName>
        <fullName evidence="1">Uncharacterized protein</fullName>
    </submittedName>
</protein>
<dbReference type="EMBL" id="JAELVQ010000002">
    <property type="protein sequence ID" value="MBJ6367155.1"/>
    <property type="molecule type" value="Genomic_DNA"/>
</dbReference>
<keyword evidence="2" id="KW-1185">Reference proteome</keyword>